<organism evidence="12">
    <name type="scientific">Polytomella parva</name>
    <dbReference type="NCBI Taxonomy" id="51329"/>
    <lineage>
        <taxon>Eukaryota</taxon>
        <taxon>Viridiplantae</taxon>
        <taxon>Chlorophyta</taxon>
        <taxon>core chlorophytes</taxon>
        <taxon>Chlorophyceae</taxon>
        <taxon>CS clade</taxon>
        <taxon>Chlamydomonadales</taxon>
        <taxon>Chlamydomonadaceae</taxon>
        <taxon>Polytomella</taxon>
    </lineage>
</organism>
<evidence type="ECO:0000256" key="7">
    <source>
        <dbReference type="ARBA" id="ARBA00023141"/>
    </source>
</evidence>
<dbReference type="EC" id="5.4.99.5" evidence="4 9"/>
<proteinExistence type="predicted"/>
<dbReference type="InterPro" id="IPR036263">
    <property type="entry name" value="Chorismate_II_sf"/>
</dbReference>
<dbReference type="Gene3D" id="1.10.590.10">
    <property type="entry name" value="Chorismate mutase, AroQ class superfamily, eukaryotic"/>
    <property type="match status" value="1"/>
</dbReference>
<dbReference type="EMBL" id="HBFM01014072">
    <property type="protein sequence ID" value="CAD8772394.1"/>
    <property type="molecule type" value="Transcribed_RNA"/>
</dbReference>
<keyword evidence="6 9" id="KW-0028">Amino-acid biosynthesis</keyword>
<feature type="region of interest" description="Disordered" evidence="10">
    <location>
        <begin position="252"/>
        <end position="293"/>
    </location>
</feature>
<evidence type="ECO:0000256" key="10">
    <source>
        <dbReference type="SAM" id="MobiDB-lite"/>
    </source>
</evidence>
<comment type="pathway">
    <text evidence="3">Metabolic intermediate biosynthesis; prephenate biosynthesis; prephenate from chorismate: step 1/1.</text>
</comment>
<keyword evidence="8 9" id="KW-0413">Isomerase</keyword>
<dbReference type="GO" id="GO:0008652">
    <property type="term" value="P:amino acid biosynthetic process"/>
    <property type="evidence" value="ECO:0007669"/>
    <property type="project" value="UniProtKB-KW"/>
</dbReference>
<dbReference type="NCBIfam" id="TIGR01802">
    <property type="entry name" value="CM_pl-yst"/>
    <property type="match status" value="1"/>
</dbReference>
<gene>
    <name evidence="12" type="ORF">PPAR00522_LOCUS8799</name>
</gene>
<feature type="region of interest" description="Disordered" evidence="10">
    <location>
        <begin position="1"/>
        <end position="26"/>
    </location>
</feature>
<dbReference type="SUPFAM" id="SSF48600">
    <property type="entry name" value="Chorismate mutase II"/>
    <property type="match status" value="1"/>
</dbReference>
<protein>
    <recommendedName>
        <fullName evidence="4 9">Chorismate mutase</fullName>
        <ecNumber evidence="4 9">5.4.99.5</ecNumber>
    </recommendedName>
</protein>
<feature type="domain" description="Chorismate mutase" evidence="11">
    <location>
        <begin position="174"/>
        <end position="319"/>
    </location>
</feature>
<dbReference type="GO" id="GO:0004106">
    <property type="term" value="F:chorismate mutase activity"/>
    <property type="evidence" value="ECO:0007669"/>
    <property type="project" value="UniProtKB-UniRule"/>
</dbReference>
<keyword evidence="5" id="KW-0963">Cytoplasm</keyword>
<feature type="compositionally biased region" description="Low complexity" evidence="10">
    <location>
        <begin position="265"/>
        <end position="290"/>
    </location>
</feature>
<dbReference type="PROSITE" id="PS51169">
    <property type="entry name" value="CHORISMATE_MUT_3"/>
    <property type="match status" value="1"/>
</dbReference>
<keyword evidence="7 9" id="KW-0057">Aromatic amino acid biosynthesis</keyword>
<dbReference type="InterPro" id="IPR008238">
    <property type="entry name" value="Chorismate_mutase_AroQ_euk"/>
</dbReference>
<comment type="catalytic activity">
    <reaction evidence="1 9">
        <text>chorismate = prephenate</text>
        <dbReference type="Rhea" id="RHEA:13897"/>
        <dbReference type="ChEBI" id="CHEBI:29748"/>
        <dbReference type="ChEBI" id="CHEBI:29934"/>
        <dbReference type="EC" id="5.4.99.5"/>
    </reaction>
</comment>
<evidence type="ECO:0000313" key="12">
    <source>
        <dbReference type="EMBL" id="CAD8772394.1"/>
    </source>
</evidence>
<evidence type="ECO:0000256" key="2">
    <source>
        <dbReference type="ARBA" id="ARBA00004496"/>
    </source>
</evidence>
<evidence type="ECO:0000256" key="3">
    <source>
        <dbReference type="ARBA" id="ARBA00004817"/>
    </source>
</evidence>
<accession>A0A7S0V2C0</accession>
<comment type="subcellular location">
    <subcellularLocation>
        <location evidence="2">Cytoplasm</location>
    </subcellularLocation>
</comment>
<dbReference type="PIRSF" id="PIRSF017318">
    <property type="entry name" value="Chor_mut_AroQ_eu"/>
    <property type="match status" value="1"/>
</dbReference>
<sequence length="331" mass="36808">MLPHKYTSWQPQNAKRKTSRVGSSKIQDKSSSLSLANIRSSLIRQEDTIIFNFIERAQFARNKPVYTPNVIPLPQQSIDETGGSSPLPKAETLLDYLLLGTERLHASVRRYTSPDEHAFFPNALPAPSLPLMSYPSSCLAPFAANINLNHKILRSYIDDVIPDITVDDDDCNYGSAATLDVQCLQALSKRIHYGKFVAEAKFKAHRAEYTRLIKAKDSEAIMTLLTDEVQEKRVLRRVAQKAASYGQDITNVGEVAPAPDRSGINSNNKDSSKDSTNFPSSSSSSSSSNNGAVGKYKVKPEVVARVYGEIVMPLTKEVELIYLLRRLEWDD</sequence>
<dbReference type="GO" id="GO:0046417">
    <property type="term" value="P:chorismate metabolic process"/>
    <property type="evidence" value="ECO:0007669"/>
    <property type="project" value="InterPro"/>
</dbReference>
<evidence type="ECO:0000256" key="9">
    <source>
        <dbReference type="PIRNR" id="PIRNR017318"/>
    </source>
</evidence>
<dbReference type="PANTHER" id="PTHR21145">
    <property type="entry name" value="CHORISMATE MUTASE"/>
    <property type="match status" value="1"/>
</dbReference>
<dbReference type="GO" id="GO:0009073">
    <property type="term" value="P:aromatic amino acid family biosynthetic process"/>
    <property type="evidence" value="ECO:0007669"/>
    <property type="project" value="UniProtKB-UniRule"/>
</dbReference>
<dbReference type="InterPro" id="IPR037039">
    <property type="entry name" value="CM_AroQ_sf_eucaryotic"/>
</dbReference>
<dbReference type="UniPathway" id="UPA00120">
    <property type="reaction ID" value="UER00203"/>
</dbReference>
<dbReference type="PANTHER" id="PTHR21145:SF12">
    <property type="entry name" value="CHORISMATE MUTASE"/>
    <property type="match status" value="1"/>
</dbReference>
<evidence type="ECO:0000256" key="4">
    <source>
        <dbReference type="ARBA" id="ARBA00012404"/>
    </source>
</evidence>
<evidence type="ECO:0000259" key="11">
    <source>
        <dbReference type="Pfam" id="PF01817"/>
    </source>
</evidence>
<evidence type="ECO:0000256" key="5">
    <source>
        <dbReference type="ARBA" id="ARBA00022490"/>
    </source>
</evidence>
<name>A0A7S0V2C0_9CHLO</name>
<evidence type="ECO:0000256" key="1">
    <source>
        <dbReference type="ARBA" id="ARBA00000824"/>
    </source>
</evidence>
<evidence type="ECO:0000256" key="6">
    <source>
        <dbReference type="ARBA" id="ARBA00022605"/>
    </source>
</evidence>
<dbReference type="GO" id="GO:0005737">
    <property type="term" value="C:cytoplasm"/>
    <property type="evidence" value="ECO:0007669"/>
    <property type="project" value="UniProtKB-SubCell"/>
</dbReference>
<dbReference type="InterPro" id="IPR002701">
    <property type="entry name" value="CM_II_prokaryot"/>
</dbReference>
<dbReference type="Pfam" id="PF01817">
    <property type="entry name" value="CM_2"/>
    <property type="match status" value="1"/>
</dbReference>
<dbReference type="AlphaFoldDB" id="A0A7S0V2C0"/>
<evidence type="ECO:0000256" key="8">
    <source>
        <dbReference type="ARBA" id="ARBA00023235"/>
    </source>
</evidence>
<reference evidence="12" key="1">
    <citation type="submission" date="2021-01" db="EMBL/GenBank/DDBJ databases">
        <authorList>
            <person name="Corre E."/>
            <person name="Pelletier E."/>
            <person name="Niang G."/>
            <person name="Scheremetjew M."/>
            <person name="Finn R."/>
            <person name="Kale V."/>
            <person name="Holt S."/>
            <person name="Cochrane G."/>
            <person name="Meng A."/>
            <person name="Brown T."/>
            <person name="Cohen L."/>
        </authorList>
    </citation>
    <scope>NUCLEOTIDE SEQUENCE</scope>
    <source>
        <strain evidence="12">SAG 63-3</strain>
    </source>
</reference>